<evidence type="ECO:0008006" key="3">
    <source>
        <dbReference type="Google" id="ProtNLM"/>
    </source>
</evidence>
<reference evidence="2" key="1">
    <citation type="submission" date="2017-06" db="EMBL/GenBank/DDBJ databases">
        <title>Genome analysis of Fimbriiglobus ruber SP5, the first member of the order Planctomycetales with confirmed chitinolytic capability.</title>
        <authorList>
            <person name="Ravin N.V."/>
            <person name="Rakitin A.L."/>
            <person name="Ivanova A.A."/>
            <person name="Beletsky A.V."/>
            <person name="Kulichevskaya I.S."/>
            <person name="Mardanov A.V."/>
            <person name="Dedysh S.N."/>
        </authorList>
    </citation>
    <scope>NUCLEOTIDE SEQUENCE [LARGE SCALE GENOMIC DNA]</scope>
    <source>
        <strain evidence="2">SP5</strain>
    </source>
</reference>
<evidence type="ECO:0000313" key="1">
    <source>
        <dbReference type="EMBL" id="OWK39904.1"/>
    </source>
</evidence>
<gene>
    <name evidence="1" type="ORF">FRUB_05794</name>
</gene>
<keyword evidence="2" id="KW-1185">Reference proteome</keyword>
<organism evidence="1 2">
    <name type="scientific">Fimbriiglobus ruber</name>
    <dbReference type="NCBI Taxonomy" id="1908690"/>
    <lineage>
        <taxon>Bacteria</taxon>
        <taxon>Pseudomonadati</taxon>
        <taxon>Planctomycetota</taxon>
        <taxon>Planctomycetia</taxon>
        <taxon>Gemmatales</taxon>
        <taxon>Gemmataceae</taxon>
        <taxon>Fimbriiglobus</taxon>
    </lineage>
</organism>
<name>A0A225DJM3_9BACT</name>
<dbReference type="RefSeq" id="WP_088256726.1">
    <property type="nucleotide sequence ID" value="NZ_NIDE01000009.1"/>
</dbReference>
<sequence length="117" mass="13140">MVRELGRQVVQFRYDRVEPAAVADHPKSAHFERERYTRGYAKTPQNVWTLFGQIRVGRVGYRPSQAGEPMLFPLAHRLGLVHGASPALAARACQFLAEAGSNQQRVMDRLRTDHGVG</sequence>
<evidence type="ECO:0000313" key="2">
    <source>
        <dbReference type="Proteomes" id="UP000214646"/>
    </source>
</evidence>
<comment type="caution">
    <text evidence="1">The sequence shown here is derived from an EMBL/GenBank/DDBJ whole genome shotgun (WGS) entry which is preliminary data.</text>
</comment>
<protein>
    <recommendedName>
        <fullName evidence="3">Mobile element protein</fullName>
    </recommendedName>
</protein>
<dbReference type="Proteomes" id="UP000214646">
    <property type="component" value="Unassembled WGS sequence"/>
</dbReference>
<proteinExistence type="predicted"/>
<accession>A0A225DJM3</accession>
<dbReference type="AlphaFoldDB" id="A0A225DJM3"/>
<dbReference type="EMBL" id="NIDE01000009">
    <property type="protein sequence ID" value="OWK39904.1"/>
    <property type="molecule type" value="Genomic_DNA"/>
</dbReference>